<evidence type="ECO:0000313" key="2">
    <source>
        <dbReference type="EMBL" id="KAJ6381256.1"/>
    </source>
</evidence>
<comment type="caution">
    <text evidence="2">The sequence shown here is derived from an EMBL/GenBank/DDBJ whole genome shotgun (WGS) entry which is preliminary data.</text>
</comment>
<keyword evidence="3" id="KW-1185">Reference proteome</keyword>
<reference evidence="2" key="2">
    <citation type="journal article" date="2023" name="Int. J. Mol. Sci.">
        <title>De Novo Assembly and Annotation of 11 Diverse Shrub Willow (Salix) Genomes Reveals Novel Gene Organization in Sex-Linked Regions.</title>
        <authorList>
            <person name="Hyden B."/>
            <person name="Feng K."/>
            <person name="Yates T.B."/>
            <person name="Jawdy S."/>
            <person name="Cereghino C."/>
            <person name="Smart L.B."/>
            <person name="Muchero W."/>
        </authorList>
    </citation>
    <scope>NUCLEOTIDE SEQUENCE</scope>
    <source>
        <tissue evidence="2">Shoot tip</tissue>
    </source>
</reference>
<organism evidence="2 3">
    <name type="scientific">Salix suchowensis</name>
    <dbReference type="NCBI Taxonomy" id="1278906"/>
    <lineage>
        <taxon>Eukaryota</taxon>
        <taxon>Viridiplantae</taxon>
        <taxon>Streptophyta</taxon>
        <taxon>Embryophyta</taxon>
        <taxon>Tracheophyta</taxon>
        <taxon>Spermatophyta</taxon>
        <taxon>Magnoliopsida</taxon>
        <taxon>eudicotyledons</taxon>
        <taxon>Gunneridae</taxon>
        <taxon>Pentapetalae</taxon>
        <taxon>rosids</taxon>
        <taxon>fabids</taxon>
        <taxon>Malpighiales</taxon>
        <taxon>Salicaceae</taxon>
        <taxon>Saliceae</taxon>
        <taxon>Salix</taxon>
    </lineage>
</organism>
<dbReference type="EMBL" id="JAPFFI010000009">
    <property type="protein sequence ID" value="KAJ6381256.1"/>
    <property type="molecule type" value="Genomic_DNA"/>
</dbReference>
<feature type="region of interest" description="Disordered" evidence="1">
    <location>
        <begin position="15"/>
        <end position="37"/>
    </location>
</feature>
<gene>
    <name evidence="2" type="ORF">OIU77_030022</name>
</gene>
<dbReference type="Proteomes" id="UP001141253">
    <property type="component" value="Chromosome 6"/>
</dbReference>
<name>A0ABQ9BC95_9ROSI</name>
<proteinExistence type="predicted"/>
<evidence type="ECO:0000256" key="1">
    <source>
        <dbReference type="SAM" id="MobiDB-lite"/>
    </source>
</evidence>
<accession>A0ABQ9BC95</accession>
<evidence type="ECO:0000313" key="3">
    <source>
        <dbReference type="Proteomes" id="UP001141253"/>
    </source>
</evidence>
<sequence length="67" mass="7511">MGNFSGCQRLRKRLSSRLRGSSRGLSSAQVQPDPWLLPPPHAIRTSQGYRYGISRPGRVINQVDYAI</sequence>
<feature type="compositionally biased region" description="Low complexity" evidence="1">
    <location>
        <begin position="17"/>
        <end position="27"/>
    </location>
</feature>
<protein>
    <submittedName>
        <fullName evidence="2">Uncharacterized protein</fullName>
    </submittedName>
</protein>
<reference evidence="2" key="1">
    <citation type="submission" date="2022-10" db="EMBL/GenBank/DDBJ databases">
        <authorList>
            <person name="Hyden B.L."/>
            <person name="Feng K."/>
            <person name="Yates T."/>
            <person name="Jawdy S."/>
            <person name="Smart L.B."/>
            <person name="Muchero W."/>
        </authorList>
    </citation>
    <scope>NUCLEOTIDE SEQUENCE</scope>
    <source>
        <tissue evidence="2">Shoot tip</tissue>
    </source>
</reference>